<proteinExistence type="inferred from homology"/>
<feature type="domain" description="Flavodoxin-like" evidence="2">
    <location>
        <begin position="256"/>
        <end position="396"/>
    </location>
</feature>
<sequence>MRKQVTGNVSWVGYVDWELESFHGDDYSIKHGSSQNSYLIEEEEKTVLMDTVWAPHRLDFVSNLKSEIDLTKIDCIVANHGECDHAGSLTTLMDEIPDTPIYCTANAVKSIEGQFGKRGWDFHVVKTGDALDIGNGKKLVFVEMTMLHWPDSMATYLTGDNVLFSMDAFGQHLSVEELFADKADQCDLWHEAQKYYANILNPFSRFVGPKLEQIASLNLPIDYIAPAHGGIWRGDDCARIMDAYAQWADAYQEDQVTIAYDTMWQGTGRIAHAMAAEVHRQSPDTVVKVFNISKSDKNEVMTEVLKSKALCVGSPTEGQDMLSSVAGWMAFLRSLKFQGKKAAAFGCYGWSGESVKRLQEALADAGFDVIDESVRALWVPGEDDFAQVPALVQSLLA</sequence>
<dbReference type="GO" id="GO:0010181">
    <property type="term" value="F:FMN binding"/>
    <property type="evidence" value="ECO:0007669"/>
    <property type="project" value="InterPro"/>
</dbReference>
<dbReference type="SMART" id="SM00849">
    <property type="entry name" value="Lactamase_B"/>
    <property type="match status" value="1"/>
</dbReference>
<keyword evidence="4" id="KW-1185">Reference proteome</keyword>
<dbReference type="Proteomes" id="UP000016638">
    <property type="component" value="Unassembled WGS sequence"/>
</dbReference>
<comment type="similarity">
    <text evidence="1">In the N-terminal section; belongs to the zinc metallo-hydrolase group 3 family.</text>
</comment>
<dbReference type="OrthoDB" id="9800607at2"/>
<evidence type="ECO:0000313" key="3">
    <source>
        <dbReference type="EMBL" id="ERL06261.1"/>
    </source>
</evidence>
<dbReference type="InterPro" id="IPR008254">
    <property type="entry name" value="Flavodoxin/NO_synth"/>
</dbReference>
<organism evidence="3 4">
    <name type="scientific">Olsenella profusa F0195</name>
    <dbReference type="NCBI Taxonomy" id="1125712"/>
    <lineage>
        <taxon>Bacteria</taxon>
        <taxon>Bacillati</taxon>
        <taxon>Actinomycetota</taxon>
        <taxon>Coriobacteriia</taxon>
        <taxon>Coriobacteriales</taxon>
        <taxon>Atopobiaceae</taxon>
        <taxon>Olsenella</taxon>
    </lineage>
</organism>
<dbReference type="eggNOG" id="COG0426">
    <property type="taxonomic scope" value="Bacteria"/>
</dbReference>
<dbReference type="PATRIC" id="fig|1125712.3.peg.2369"/>
<gene>
    <name evidence="3" type="ORF">HMPREF1316_0712</name>
</gene>
<dbReference type="InterPro" id="IPR016440">
    <property type="entry name" value="Rubredoxin-O_OxRdtase"/>
</dbReference>
<dbReference type="PANTHER" id="PTHR43717:SF1">
    <property type="entry name" value="ANAEROBIC NITRIC OXIDE REDUCTASE FLAVORUBREDOXIN"/>
    <property type="match status" value="1"/>
</dbReference>
<accession>U2V0Q8</accession>
<dbReference type="Gene3D" id="3.40.50.360">
    <property type="match status" value="1"/>
</dbReference>
<dbReference type="EMBL" id="AWEZ01000069">
    <property type="protein sequence ID" value="ERL06261.1"/>
    <property type="molecule type" value="Genomic_DNA"/>
</dbReference>
<dbReference type="Pfam" id="PF19583">
    <property type="entry name" value="ODP"/>
    <property type="match status" value="1"/>
</dbReference>
<protein>
    <submittedName>
        <fullName evidence="3">Putative anaerobic nitric oxide reductase flavorubredoxin</fullName>
    </submittedName>
</protein>
<dbReference type="PIRSF" id="PIRSF005243">
    <property type="entry name" value="ROO"/>
    <property type="match status" value="1"/>
</dbReference>
<dbReference type="Gene3D" id="3.60.15.10">
    <property type="entry name" value="Ribonuclease Z/Hydroxyacylglutathione hydrolase-like"/>
    <property type="match status" value="1"/>
</dbReference>
<name>U2V0Q8_9ACTN</name>
<dbReference type="GO" id="GO:0009055">
    <property type="term" value="F:electron transfer activity"/>
    <property type="evidence" value="ECO:0007669"/>
    <property type="project" value="InterPro"/>
</dbReference>
<dbReference type="InterPro" id="IPR001279">
    <property type="entry name" value="Metallo-B-lactamas"/>
</dbReference>
<dbReference type="SUPFAM" id="SSF52218">
    <property type="entry name" value="Flavoproteins"/>
    <property type="match status" value="1"/>
</dbReference>
<dbReference type="STRING" id="1125712.HMPREF1316_0712"/>
<dbReference type="SUPFAM" id="SSF56281">
    <property type="entry name" value="Metallo-hydrolase/oxidoreductase"/>
    <property type="match status" value="1"/>
</dbReference>
<evidence type="ECO:0000256" key="1">
    <source>
        <dbReference type="ARBA" id="ARBA00007121"/>
    </source>
</evidence>
<evidence type="ECO:0000259" key="2">
    <source>
        <dbReference type="PROSITE" id="PS50902"/>
    </source>
</evidence>
<dbReference type="PROSITE" id="PS50902">
    <property type="entry name" value="FLAVODOXIN_LIKE"/>
    <property type="match status" value="1"/>
</dbReference>
<dbReference type="AlphaFoldDB" id="U2V0Q8"/>
<dbReference type="CDD" id="cd07709">
    <property type="entry name" value="flavodiiron_proteins_MBL-fold"/>
    <property type="match status" value="1"/>
</dbReference>
<comment type="caution">
    <text evidence="3">The sequence shown here is derived from an EMBL/GenBank/DDBJ whole genome shotgun (WGS) entry which is preliminary data.</text>
</comment>
<dbReference type="Pfam" id="PF00258">
    <property type="entry name" value="Flavodoxin_1"/>
    <property type="match status" value="1"/>
</dbReference>
<dbReference type="PANTHER" id="PTHR43717">
    <property type="entry name" value="ANAEROBIC NITRIC OXIDE REDUCTASE FLAVORUBREDOXIN"/>
    <property type="match status" value="1"/>
</dbReference>
<dbReference type="InterPro" id="IPR036866">
    <property type="entry name" value="RibonucZ/Hydroxyglut_hydro"/>
</dbReference>
<dbReference type="GO" id="GO:0016491">
    <property type="term" value="F:oxidoreductase activity"/>
    <property type="evidence" value="ECO:0007669"/>
    <property type="project" value="InterPro"/>
</dbReference>
<dbReference type="GO" id="GO:0046872">
    <property type="term" value="F:metal ion binding"/>
    <property type="evidence" value="ECO:0007669"/>
    <property type="project" value="InterPro"/>
</dbReference>
<dbReference type="InterPro" id="IPR029039">
    <property type="entry name" value="Flavoprotein-like_sf"/>
</dbReference>
<reference evidence="3 4" key="1">
    <citation type="submission" date="2013-08" db="EMBL/GenBank/DDBJ databases">
        <authorList>
            <person name="Durkin A.S."/>
            <person name="Haft D.R."/>
            <person name="McCorrison J."/>
            <person name="Torralba M."/>
            <person name="Gillis M."/>
            <person name="Haft D.H."/>
            <person name="Methe B."/>
            <person name="Sutton G."/>
            <person name="Nelson K.E."/>
        </authorList>
    </citation>
    <scope>NUCLEOTIDE SEQUENCE [LARGE SCALE GENOMIC DNA]</scope>
    <source>
        <strain evidence="3 4">F0195</strain>
    </source>
</reference>
<dbReference type="InterPro" id="IPR045761">
    <property type="entry name" value="ODP_dom"/>
</dbReference>
<evidence type="ECO:0000313" key="4">
    <source>
        <dbReference type="Proteomes" id="UP000016638"/>
    </source>
</evidence>
<dbReference type="RefSeq" id="WP_021727317.1">
    <property type="nucleotide sequence ID" value="NZ_AWEZ01000069.1"/>
</dbReference>